<dbReference type="Gene3D" id="3.60.21.10">
    <property type="match status" value="2"/>
</dbReference>
<evidence type="ECO:0000256" key="1">
    <source>
        <dbReference type="ARBA" id="ARBA00004370"/>
    </source>
</evidence>
<dbReference type="GO" id="GO:0019867">
    <property type="term" value="C:outer membrane"/>
    <property type="evidence" value="ECO:0007669"/>
    <property type="project" value="InterPro"/>
</dbReference>
<dbReference type="InterPro" id="IPR029052">
    <property type="entry name" value="Metallo-depent_PP-like"/>
</dbReference>
<evidence type="ECO:0000256" key="3">
    <source>
        <dbReference type="ARBA" id="ARBA00022801"/>
    </source>
</evidence>
<dbReference type="InterPro" id="IPR051558">
    <property type="entry name" value="Metallophosphoesterase_PAP"/>
</dbReference>
<keyword evidence="4" id="KW-0472">Membrane</keyword>
<dbReference type="EMBL" id="FSRC01000001">
    <property type="protein sequence ID" value="SIN83765.1"/>
    <property type="molecule type" value="Genomic_DNA"/>
</dbReference>
<dbReference type="STRING" id="226505.SAMN05444394_2275"/>
<evidence type="ECO:0000313" key="8">
    <source>
        <dbReference type="Proteomes" id="UP000185221"/>
    </source>
</evidence>
<dbReference type="SUPFAM" id="SSF56300">
    <property type="entry name" value="Metallo-dependent phosphatases"/>
    <property type="match status" value="1"/>
</dbReference>
<dbReference type="InterPro" id="IPR004843">
    <property type="entry name" value="Calcineurin-like_PHP"/>
</dbReference>
<evidence type="ECO:0000313" key="7">
    <source>
        <dbReference type="EMBL" id="SIN83765.1"/>
    </source>
</evidence>
<evidence type="ECO:0000256" key="2">
    <source>
        <dbReference type="ARBA" id="ARBA00022729"/>
    </source>
</evidence>
<sequence>MKKLFLSIITFFWIVSSYAQEADLKFRLYLIGDAGELENKHHPVVEKVKQKALSEPNLSTHILYLGDNIYPLGMPSISDEDRPEAEGILKTQLDLFSSISGKIWMVPGNHDWKKGKSEGWNRVLYAEEYIEDNYSSEKVNLVPSGGCPGPYITLLDSETLLIAFDSQWWLHSKDKPGVESDCEFKTEEEILASLAYTLEENQDKTIVFAMHHPMRAYGPHNGAYSWKDHLFPLTAASENLYIPLPIVGSIYPLYRSWFGDIQDIPHPKYEAMIKALDRLFDSHPNVIQVAGHEHGLFYTKEGNTHYVVSGAGAKNTYIKKNNPAEFTYPQQGYATLDFYENHQVKLTFFDPLKEAPLYESELIQPFADNPEELQLFDRNLPKEITEPISLQYLHGKAYQAFLGTNYRETWAIPVTFPSLDLTQAKGGLKITKRGGGMQTRSLRLENPNGKEFVLRSINKYPENALSVPLRQTIAKEVVQDQISSSHPYAAMAVARLADAVGVIHTNPSIVYLPDDPLLGVYRKTFANQLYLFEEREIGHSDDPQDIEFFSTDKMLKKIKKDNDNQVNQKEVLKARIFDLWIADWDRHDDQWRWVGEKNKGDWEFKPMPRDRDQAFFLNEGFFPKLASRPWLNPKFQGFGYELKNVNGFMFNGRYFDRSFLNNLEQKDWEKVLDNMLPKLIEEEIDHALDAWPDTVKKHDGDEIKAKLLHRKTWLKAKSLEYYRFLALDVNVVGSNKNEEFEVKHYPDGNVKVEVRKISKSGNLKQKIFDRTFLPDETKEIRLYGLEGEDKFIFEGEGPGDIKIRVIPGKGEKDYEDHAELKKTSQLIYQAKKDNTPIQTGKSSKIIKAYHPNLLEYNRKEFKYDKVMPLASVEFNQDDGIFFGAGILWEKQGFKKEPYAIRQSLKGNWAFKTNAFNLDYEGHVVDVLNNWDLVWKADIKAPDYAFNFFGQGNESTYNPENFEIRYYRARFSWYELSTGLQTNLGESGTLTIGPHYQVYRFDPDDNDGKFITSPESGLDQEDIDQAKFYSGITAQVNFDKRDNEHIPTRGFLFQNQLKRSWGLNEASNSFTRFNTELALYWSFNYPSRMVWATRFGAGKNWGNYAYFQGQILGGMDNLRGFRRYRFNGKAVAYNNTEVRIQVFNLKTYILPATIGLLGFHDIGRVWMENEKSNKWHNTFGLGIWLAPLNQIVATLSLGFNDEETLPFFSFGYQF</sequence>
<comment type="subcellular location">
    <subcellularLocation>
        <location evidence="1">Membrane</location>
    </subcellularLocation>
</comment>
<dbReference type="Gene3D" id="2.40.160.50">
    <property type="entry name" value="membrane protein fhac: a member of the omp85/tpsb transporter family"/>
    <property type="match status" value="1"/>
</dbReference>
<dbReference type="Pfam" id="PF01103">
    <property type="entry name" value="Omp85"/>
    <property type="match status" value="1"/>
</dbReference>
<reference evidence="8" key="1">
    <citation type="submission" date="2016-11" db="EMBL/GenBank/DDBJ databases">
        <authorList>
            <person name="Varghese N."/>
            <person name="Submissions S."/>
        </authorList>
    </citation>
    <scope>NUCLEOTIDE SEQUENCE [LARGE SCALE GENOMIC DNA]</scope>
    <source>
        <strain evidence="8">DSM 15292</strain>
    </source>
</reference>
<feature type="domain" description="Bacterial surface antigen (D15)" evidence="6">
    <location>
        <begin position="967"/>
        <end position="1177"/>
    </location>
</feature>
<keyword evidence="2" id="KW-0732">Signal</keyword>
<dbReference type="InterPro" id="IPR000184">
    <property type="entry name" value="Bac_surfAg_D15"/>
</dbReference>
<dbReference type="AlphaFoldDB" id="A0A1N6ELA5"/>
<name>A0A1N6ELA5_9BACT</name>
<accession>A0A1N6ELA5</accession>
<evidence type="ECO:0000256" key="4">
    <source>
        <dbReference type="ARBA" id="ARBA00023136"/>
    </source>
</evidence>
<feature type="domain" description="Calcineurin-like phosphoesterase" evidence="5">
    <location>
        <begin position="27"/>
        <end position="226"/>
    </location>
</feature>
<keyword evidence="8" id="KW-1185">Reference proteome</keyword>
<gene>
    <name evidence="7" type="ORF">SAMN05444394_2275</name>
</gene>
<evidence type="ECO:0000259" key="6">
    <source>
        <dbReference type="Pfam" id="PF01103"/>
    </source>
</evidence>
<dbReference type="PANTHER" id="PTHR10161:SF14">
    <property type="entry name" value="TARTRATE-RESISTANT ACID PHOSPHATASE TYPE 5"/>
    <property type="match status" value="1"/>
</dbReference>
<dbReference type="PANTHER" id="PTHR10161">
    <property type="entry name" value="TARTRATE-RESISTANT ACID PHOSPHATASE TYPE 5"/>
    <property type="match status" value="1"/>
</dbReference>
<protein>
    <submittedName>
        <fullName evidence="7">Outer membrane protein assembly factor BamA</fullName>
    </submittedName>
</protein>
<evidence type="ECO:0000259" key="5">
    <source>
        <dbReference type="Pfam" id="PF00149"/>
    </source>
</evidence>
<dbReference type="GO" id="GO:0016787">
    <property type="term" value="F:hydrolase activity"/>
    <property type="evidence" value="ECO:0007669"/>
    <property type="project" value="UniProtKB-KW"/>
</dbReference>
<organism evidence="7 8">
    <name type="scientific">Algoriphagus halophilus</name>
    <dbReference type="NCBI Taxonomy" id="226505"/>
    <lineage>
        <taxon>Bacteria</taxon>
        <taxon>Pseudomonadati</taxon>
        <taxon>Bacteroidota</taxon>
        <taxon>Cytophagia</taxon>
        <taxon>Cytophagales</taxon>
        <taxon>Cyclobacteriaceae</taxon>
        <taxon>Algoriphagus</taxon>
    </lineage>
</organism>
<dbReference type="OrthoDB" id="333971at2"/>
<keyword evidence="3" id="KW-0378">Hydrolase</keyword>
<proteinExistence type="predicted"/>
<dbReference type="RefSeq" id="WP_074224925.1">
    <property type="nucleotide sequence ID" value="NZ_FSRC01000001.1"/>
</dbReference>
<dbReference type="Proteomes" id="UP000185221">
    <property type="component" value="Unassembled WGS sequence"/>
</dbReference>
<dbReference type="Pfam" id="PF00149">
    <property type="entry name" value="Metallophos"/>
    <property type="match status" value="1"/>
</dbReference>